<dbReference type="AlphaFoldDB" id="A0A0D0CG82"/>
<accession>A0A0D0CG82</accession>
<keyword evidence="2" id="KW-1185">Reference proteome</keyword>
<dbReference type="EMBL" id="KN834822">
    <property type="protein sequence ID" value="KIK53928.1"/>
    <property type="molecule type" value="Genomic_DNA"/>
</dbReference>
<dbReference type="Proteomes" id="UP000053593">
    <property type="component" value="Unassembled WGS sequence"/>
</dbReference>
<organism evidence="1 2">
    <name type="scientific">Collybiopsis luxurians FD-317 M1</name>
    <dbReference type="NCBI Taxonomy" id="944289"/>
    <lineage>
        <taxon>Eukaryota</taxon>
        <taxon>Fungi</taxon>
        <taxon>Dikarya</taxon>
        <taxon>Basidiomycota</taxon>
        <taxon>Agaricomycotina</taxon>
        <taxon>Agaricomycetes</taxon>
        <taxon>Agaricomycetidae</taxon>
        <taxon>Agaricales</taxon>
        <taxon>Marasmiineae</taxon>
        <taxon>Omphalotaceae</taxon>
        <taxon>Collybiopsis</taxon>
        <taxon>Collybiopsis luxurians</taxon>
    </lineage>
</organism>
<dbReference type="OrthoDB" id="1728974at2759"/>
<reference evidence="1 2" key="1">
    <citation type="submission" date="2014-04" db="EMBL/GenBank/DDBJ databases">
        <title>Evolutionary Origins and Diversification of the Mycorrhizal Mutualists.</title>
        <authorList>
            <consortium name="DOE Joint Genome Institute"/>
            <consortium name="Mycorrhizal Genomics Consortium"/>
            <person name="Kohler A."/>
            <person name="Kuo A."/>
            <person name="Nagy L.G."/>
            <person name="Floudas D."/>
            <person name="Copeland A."/>
            <person name="Barry K.W."/>
            <person name="Cichocki N."/>
            <person name="Veneault-Fourrey C."/>
            <person name="LaButti K."/>
            <person name="Lindquist E.A."/>
            <person name="Lipzen A."/>
            <person name="Lundell T."/>
            <person name="Morin E."/>
            <person name="Murat C."/>
            <person name="Riley R."/>
            <person name="Ohm R."/>
            <person name="Sun H."/>
            <person name="Tunlid A."/>
            <person name="Henrissat B."/>
            <person name="Grigoriev I.V."/>
            <person name="Hibbett D.S."/>
            <person name="Martin F."/>
        </authorList>
    </citation>
    <scope>NUCLEOTIDE SEQUENCE [LARGE SCALE GENOMIC DNA]</scope>
    <source>
        <strain evidence="1 2">FD-317 M1</strain>
    </source>
</reference>
<sequence>MQTSSSLRSLFATILKDCHPAQPGLLWDQFKVFICDDLEHYLHRERIVINPTQNQVEDYGLY</sequence>
<protein>
    <submittedName>
        <fullName evidence="1">Uncharacterized protein</fullName>
    </submittedName>
</protein>
<name>A0A0D0CG82_9AGAR</name>
<feature type="non-terminal residue" evidence="1">
    <location>
        <position position="62"/>
    </location>
</feature>
<evidence type="ECO:0000313" key="2">
    <source>
        <dbReference type="Proteomes" id="UP000053593"/>
    </source>
</evidence>
<gene>
    <name evidence="1" type="ORF">GYMLUDRAFT_178230</name>
</gene>
<evidence type="ECO:0000313" key="1">
    <source>
        <dbReference type="EMBL" id="KIK53928.1"/>
    </source>
</evidence>
<proteinExistence type="predicted"/>
<dbReference type="HOGENOM" id="CLU_196976_0_0_1"/>